<reference evidence="12" key="1">
    <citation type="submission" date="2021-02" db="EMBL/GenBank/DDBJ databases">
        <authorList>
            <person name="Dougan E. K."/>
            <person name="Rhodes N."/>
            <person name="Thang M."/>
            <person name="Chan C."/>
        </authorList>
    </citation>
    <scope>NUCLEOTIDE SEQUENCE</scope>
</reference>
<dbReference type="EMBL" id="CAJNNV010029574">
    <property type="protein sequence ID" value="CAE8629022.1"/>
    <property type="molecule type" value="Genomic_DNA"/>
</dbReference>
<feature type="site" description="Interaction with DNA substrate" evidence="8">
    <location>
        <position position="394"/>
    </location>
</feature>
<dbReference type="EMBL" id="CAJNNW010009597">
    <property type="protein sequence ID" value="CAE8651100.1"/>
    <property type="molecule type" value="Genomic_DNA"/>
</dbReference>
<feature type="binding site" evidence="7">
    <location>
        <position position="285"/>
    </location>
    <ligand>
        <name>Mg(2+)</name>
        <dbReference type="ChEBI" id="CHEBI:18420"/>
        <label>1</label>
    </ligand>
</feature>
<proteinExistence type="inferred from homology"/>
<evidence type="ECO:0000313" key="13">
    <source>
        <dbReference type="EMBL" id="CAE8651100.1"/>
    </source>
</evidence>
<dbReference type="GO" id="GO:0005634">
    <property type="term" value="C:nucleus"/>
    <property type="evidence" value="ECO:0007669"/>
    <property type="project" value="TreeGrafter"/>
</dbReference>
<dbReference type="AlphaFoldDB" id="A0A813GRK4"/>
<keyword evidence="3 7" id="KW-0479">Metal-binding</keyword>
<protein>
    <recommendedName>
        <fullName evidence="9">DNA-(apurinic or apyrimidinic site) endonuclease</fullName>
        <ecNumber evidence="9">3.1.-.-</ecNumber>
    </recommendedName>
</protein>
<evidence type="ECO:0000256" key="4">
    <source>
        <dbReference type="ARBA" id="ARBA00022801"/>
    </source>
</evidence>
<evidence type="ECO:0000313" key="14">
    <source>
        <dbReference type="Proteomes" id="UP000654075"/>
    </source>
</evidence>
<comment type="caution">
    <text evidence="12">The sequence shown here is derived from an EMBL/GenBank/DDBJ whole genome shotgun (WGS) entry which is preliminary data.</text>
</comment>
<dbReference type="CDD" id="cd09087">
    <property type="entry name" value="Ape1-like_AP-endo"/>
    <property type="match status" value="1"/>
</dbReference>
<dbReference type="SUPFAM" id="SSF56219">
    <property type="entry name" value="DNase I-like"/>
    <property type="match status" value="1"/>
</dbReference>
<dbReference type="Proteomes" id="UP000626109">
    <property type="component" value="Unassembled WGS sequence"/>
</dbReference>
<keyword evidence="9" id="KW-0227">DNA damage</keyword>
<feature type="region of interest" description="Disordered" evidence="10">
    <location>
        <begin position="1"/>
        <end position="101"/>
    </location>
</feature>
<feature type="binding site" evidence="7">
    <location>
        <position position="393"/>
    </location>
    <ligand>
        <name>Mg(2+)</name>
        <dbReference type="ChEBI" id="CHEBI:18420"/>
        <label>1</label>
    </ligand>
</feature>
<organism evidence="12 14">
    <name type="scientific">Polarella glacialis</name>
    <name type="common">Dinoflagellate</name>
    <dbReference type="NCBI Taxonomy" id="89957"/>
    <lineage>
        <taxon>Eukaryota</taxon>
        <taxon>Sar</taxon>
        <taxon>Alveolata</taxon>
        <taxon>Dinophyceae</taxon>
        <taxon>Suessiales</taxon>
        <taxon>Suessiaceae</taxon>
        <taxon>Polarella</taxon>
    </lineage>
</organism>
<sequence>MPPKAFSKSLKSANCVTGQTRDLDLEDEPAPAPKGKRRAAAKAKVTPQKRPATADAPRSKRKAAQPVAEEAAEAEAEEPSEKKARTKKPKPEGPYTCFKEQGSIPEPKLRKIVETVPKGRTRLGVLCWNVGGLRAFVKDDAKKANFQTAIEQANPDVVGLLEHKLQEGDKEGAIDALLEALPGYEVGAINYSTAKKGYSGALMLLRKGLNVIKVTPEDLPSAADEGRMVVAEFEELFVVLCYVPNSGDGLKRLSERLEKWDVQLRERLAELGGGKKKKAVLLIGDLNVAHQDKDIWNVEAPHVPKSAGTTPQERESFAKLLQSGFVDGFSRSNPEALGAFTFWSVRAGNRKTNRGLRLDYVLASKNMVAESADYKGPLLVDTFHLPGLAPQGDHCPVGAVVAL</sequence>
<feature type="site" description="Important for catalytic activity" evidence="8">
    <location>
        <position position="359"/>
    </location>
</feature>
<evidence type="ECO:0000313" key="12">
    <source>
        <dbReference type="EMBL" id="CAE8629022.1"/>
    </source>
</evidence>
<feature type="compositionally biased region" description="Polar residues" evidence="10">
    <location>
        <begin position="9"/>
        <end position="20"/>
    </location>
</feature>
<dbReference type="InterPro" id="IPR005135">
    <property type="entry name" value="Endo/exonuclease/phosphatase"/>
</dbReference>
<accession>A0A813GRK4</accession>
<evidence type="ECO:0000256" key="6">
    <source>
        <dbReference type="PIRSR" id="PIRSR604808-1"/>
    </source>
</evidence>
<feature type="active site" description="Proton donor/acceptor" evidence="6">
    <location>
        <position position="285"/>
    </location>
</feature>
<dbReference type="GO" id="GO:0008311">
    <property type="term" value="F:double-stranded DNA 3'-5' DNA exonuclease activity"/>
    <property type="evidence" value="ECO:0007669"/>
    <property type="project" value="TreeGrafter"/>
</dbReference>
<comment type="cofactor">
    <cofactor evidence="1">
        <name>Mn(2+)</name>
        <dbReference type="ChEBI" id="CHEBI:29035"/>
    </cofactor>
</comment>
<feature type="site" description="Transition state stabilizer" evidence="8">
    <location>
        <position position="287"/>
    </location>
</feature>
<dbReference type="GO" id="GO:0006284">
    <property type="term" value="P:base-excision repair"/>
    <property type="evidence" value="ECO:0007669"/>
    <property type="project" value="TreeGrafter"/>
</dbReference>
<comment type="similarity">
    <text evidence="2 9">Belongs to the DNA repair enzymes AP/ExoA family.</text>
</comment>
<keyword evidence="5 7" id="KW-0460">Magnesium</keyword>
<dbReference type="Pfam" id="PF03372">
    <property type="entry name" value="Exo_endo_phos"/>
    <property type="match status" value="1"/>
</dbReference>
<keyword evidence="4" id="KW-0378">Hydrolase</keyword>
<dbReference type="OMA" id="SFWSQRI"/>
<dbReference type="PANTHER" id="PTHR22748:SF6">
    <property type="entry name" value="DNA-(APURINIC OR APYRIMIDINIC SITE) ENDONUCLEASE"/>
    <property type="match status" value="1"/>
</dbReference>
<dbReference type="GO" id="GO:0046872">
    <property type="term" value="F:metal ion binding"/>
    <property type="evidence" value="ECO:0007669"/>
    <property type="project" value="UniProtKB-KW"/>
</dbReference>
<evidence type="ECO:0000256" key="10">
    <source>
        <dbReference type="SAM" id="MobiDB-lite"/>
    </source>
</evidence>
<evidence type="ECO:0000259" key="11">
    <source>
        <dbReference type="Pfam" id="PF03372"/>
    </source>
</evidence>
<feature type="active site" evidence="6">
    <location>
        <position position="242"/>
    </location>
</feature>
<evidence type="ECO:0000256" key="2">
    <source>
        <dbReference type="ARBA" id="ARBA00007092"/>
    </source>
</evidence>
<keyword evidence="14" id="KW-1185">Reference proteome</keyword>
<dbReference type="GO" id="GO:0008081">
    <property type="term" value="F:phosphoric diester hydrolase activity"/>
    <property type="evidence" value="ECO:0007669"/>
    <property type="project" value="TreeGrafter"/>
</dbReference>
<dbReference type="EC" id="3.1.-.-" evidence="9"/>
<dbReference type="PROSITE" id="PS51435">
    <property type="entry name" value="AP_NUCLEASE_F1_4"/>
    <property type="match status" value="1"/>
</dbReference>
<feature type="binding site" evidence="7">
    <location>
        <position position="129"/>
    </location>
    <ligand>
        <name>Mg(2+)</name>
        <dbReference type="ChEBI" id="CHEBI:18420"/>
        <label>1</label>
    </ligand>
</feature>
<evidence type="ECO:0000256" key="5">
    <source>
        <dbReference type="ARBA" id="ARBA00022842"/>
    </source>
</evidence>
<dbReference type="InterPro" id="IPR020848">
    <property type="entry name" value="AP_endonuclease_F1_CS"/>
</dbReference>
<evidence type="ECO:0000256" key="7">
    <source>
        <dbReference type="PIRSR" id="PIRSR604808-2"/>
    </source>
</evidence>
<dbReference type="PANTHER" id="PTHR22748">
    <property type="entry name" value="AP ENDONUCLEASE"/>
    <property type="match status" value="1"/>
</dbReference>
<dbReference type="Gene3D" id="3.60.10.10">
    <property type="entry name" value="Endonuclease/exonuclease/phosphatase"/>
    <property type="match status" value="1"/>
</dbReference>
<dbReference type="InterPro" id="IPR036691">
    <property type="entry name" value="Endo/exonu/phosph_ase_sf"/>
</dbReference>
<evidence type="ECO:0000256" key="8">
    <source>
        <dbReference type="PIRSR" id="PIRSR604808-3"/>
    </source>
</evidence>
<dbReference type="OrthoDB" id="498125at2759"/>
<dbReference type="GO" id="GO:0003906">
    <property type="term" value="F:DNA-(apurinic or apyrimidinic site) endonuclease activity"/>
    <property type="evidence" value="ECO:0007669"/>
    <property type="project" value="TreeGrafter"/>
</dbReference>
<keyword evidence="9" id="KW-0234">DNA repair</keyword>
<evidence type="ECO:0000256" key="9">
    <source>
        <dbReference type="RuleBase" id="RU362131"/>
    </source>
</evidence>
<feature type="binding site" evidence="7">
    <location>
        <position position="394"/>
    </location>
    <ligand>
        <name>Mg(2+)</name>
        <dbReference type="ChEBI" id="CHEBI:18420"/>
        <label>1</label>
    </ligand>
</feature>
<name>A0A813GRK4_POLGL</name>
<evidence type="ECO:0000256" key="3">
    <source>
        <dbReference type="ARBA" id="ARBA00022723"/>
    </source>
</evidence>
<dbReference type="PROSITE" id="PS00728">
    <property type="entry name" value="AP_NUCLEASE_F1_3"/>
    <property type="match status" value="1"/>
</dbReference>
<comment type="cofactor">
    <cofactor evidence="7 9">
        <name>Mg(2+)</name>
        <dbReference type="ChEBI" id="CHEBI:18420"/>
    </cofactor>
    <cofactor evidence="7 9">
        <name>Mn(2+)</name>
        <dbReference type="ChEBI" id="CHEBI:29035"/>
    </cofactor>
    <text evidence="7 9">Probably binds two magnesium or manganese ions per subunit.</text>
</comment>
<feature type="domain" description="Endonuclease/exonuclease/phosphatase" evidence="11">
    <location>
        <begin position="127"/>
        <end position="372"/>
    </location>
</feature>
<dbReference type="Proteomes" id="UP000654075">
    <property type="component" value="Unassembled WGS sequence"/>
</dbReference>
<gene>
    <name evidence="12" type="ORF">PGLA1383_LOCUS45597</name>
    <name evidence="13" type="ORF">PGLA2088_LOCUS8840</name>
</gene>
<feature type="binding site" evidence="7">
    <location>
        <position position="287"/>
    </location>
    <ligand>
        <name>Mg(2+)</name>
        <dbReference type="ChEBI" id="CHEBI:18420"/>
        <label>1</label>
    </ligand>
</feature>
<feature type="active site" description="Proton acceptor" evidence="6">
    <location>
        <position position="394"/>
    </location>
</feature>
<dbReference type="NCBIfam" id="TIGR00633">
    <property type="entry name" value="xth"/>
    <property type="match status" value="1"/>
</dbReference>
<dbReference type="GO" id="GO:0003677">
    <property type="term" value="F:DNA binding"/>
    <property type="evidence" value="ECO:0007669"/>
    <property type="project" value="InterPro"/>
</dbReference>
<dbReference type="InterPro" id="IPR004808">
    <property type="entry name" value="AP_endonuc_1"/>
</dbReference>
<keyword evidence="7" id="KW-0464">Manganese</keyword>
<feature type="binding site" evidence="7">
    <location>
        <position position="162"/>
    </location>
    <ligand>
        <name>Mg(2+)</name>
        <dbReference type="ChEBI" id="CHEBI:18420"/>
        <label>1</label>
    </ligand>
</feature>
<evidence type="ECO:0000256" key="1">
    <source>
        <dbReference type="ARBA" id="ARBA00001936"/>
    </source>
</evidence>